<dbReference type="Proteomes" id="UP000224460">
    <property type="component" value="Unassembled WGS sequence"/>
</dbReference>
<gene>
    <name evidence="1" type="ORF">CS063_15845</name>
</gene>
<reference evidence="1" key="1">
    <citation type="submission" date="2017-10" db="EMBL/GenBank/DDBJ databases">
        <title>Genome sequence of cellulolytic Lachnospiraceae bacterium XHS1971 isolated from hotspring sediment.</title>
        <authorList>
            <person name="Vasudevan G."/>
            <person name="Joshi A.J."/>
            <person name="Hivarkar S."/>
            <person name="Lanjekar V.B."/>
            <person name="Dhakephalkar P.K."/>
            <person name="Dagar S."/>
        </authorList>
    </citation>
    <scope>NUCLEOTIDE SEQUENCE</scope>
    <source>
        <strain evidence="1">XHS1971</strain>
    </source>
</reference>
<sequence>MIEMKNNFTPRYYQLKNIIIDMIENEEIGVDECIPSEPKLMQTYNLSRTTVRKAIDELVNEGYLYKKQGKGTFVKGRGFEQGLIKLSGCSEDIRRYGLEPKPYVLRAEIEKPSKKVAKMLGISQDEEVFYMERVIYGDDIPINKNKSYIPYQFFKGIEKIDFSQESLYKVLEKDYGAVIKRAIRTVEAILASEEIALQLKIKEGAPVMLFKGQVYAQMQGKEAIIEYFEAIYRSDQFQFYIEQHR</sequence>
<dbReference type="EMBL" id="PEDL01000029">
    <property type="protein sequence ID" value="PHV69412.1"/>
    <property type="molecule type" value="Genomic_DNA"/>
</dbReference>
<proteinExistence type="predicted"/>
<evidence type="ECO:0000313" key="1">
    <source>
        <dbReference type="EMBL" id="PHV69412.1"/>
    </source>
</evidence>
<protein>
    <submittedName>
        <fullName evidence="1">Transcriptional regulator</fullName>
    </submittedName>
</protein>
<accession>A0AC61D9Y0</accession>
<name>A0AC61D9Y0_9FIRM</name>
<comment type="caution">
    <text evidence="1">The sequence shown here is derived from an EMBL/GenBank/DDBJ whole genome shotgun (WGS) entry which is preliminary data.</text>
</comment>
<keyword evidence="2" id="KW-1185">Reference proteome</keyword>
<organism evidence="1 2">
    <name type="scientific">Sporanaerobium hydrogeniformans</name>
    <dbReference type="NCBI Taxonomy" id="3072179"/>
    <lineage>
        <taxon>Bacteria</taxon>
        <taxon>Bacillati</taxon>
        <taxon>Bacillota</taxon>
        <taxon>Clostridia</taxon>
        <taxon>Lachnospirales</taxon>
        <taxon>Lachnospiraceae</taxon>
        <taxon>Sporanaerobium</taxon>
    </lineage>
</organism>
<evidence type="ECO:0000313" key="2">
    <source>
        <dbReference type="Proteomes" id="UP000224460"/>
    </source>
</evidence>